<organism evidence="1 2">
    <name type="scientific">Grus japonensis</name>
    <name type="common">Japanese crane</name>
    <name type="synonym">Red-crowned crane</name>
    <dbReference type="NCBI Taxonomy" id="30415"/>
    <lineage>
        <taxon>Eukaryota</taxon>
        <taxon>Metazoa</taxon>
        <taxon>Chordata</taxon>
        <taxon>Craniata</taxon>
        <taxon>Vertebrata</taxon>
        <taxon>Euteleostomi</taxon>
        <taxon>Archelosauria</taxon>
        <taxon>Archosauria</taxon>
        <taxon>Dinosauria</taxon>
        <taxon>Saurischia</taxon>
        <taxon>Theropoda</taxon>
        <taxon>Coelurosauria</taxon>
        <taxon>Aves</taxon>
        <taxon>Neognathae</taxon>
        <taxon>Neoaves</taxon>
        <taxon>Gruiformes</taxon>
        <taxon>Gruidae</taxon>
        <taxon>Grus</taxon>
    </lineage>
</organism>
<dbReference type="EMBL" id="BAAFJT010000001">
    <property type="protein sequence ID" value="GAB0178240.1"/>
    <property type="molecule type" value="Genomic_DNA"/>
</dbReference>
<evidence type="ECO:0000313" key="1">
    <source>
        <dbReference type="EMBL" id="GAB0178240.1"/>
    </source>
</evidence>
<sequence>MFSRVTKNAFVLVRLTRFHIGLEKETKRSQRDVSLLPAQEDLNKLKERQSKSLNTSVLGEAAQDISWLKIMLLSSTAVSTSALFLIVPQINLPVKKENPTLAILYGCGTRLASQRRYLMVQGSVTVNLPET</sequence>
<evidence type="ECO:0000313" key="2">
    <source>
        <dbReference type="Proteomes" id="UP001623348"/>
    </source>
</evidence>
<comment type="caution">
    <text evidence="1">The sequence shown here is derived from an EMBL/GenBank/DDBJ whole genome shotgun (WGS) entry which is preliminary data.</text>
</comment>
<keyword evidence="2" id="KW-1185">Reference proteome</keyword>
<name>A0ABC9VXY8_GRUJA</name>
<reference evidence="1 2" key="1">
    <citation type="submission" date="2024-06" db="EMBL/GenBank/DDBJ databases">
        <title>The draft genome of Grus japonensis, version 3.</title>
        <authorList>
            <person name="Nabeshima K."/>
            <person name="Suzuki S."/>
            <person name="Onuma M."/>
        </authorList>
    </citation>
    <scope>NUCLEOTIDE SEQUENCE [LARGE SCALE GENOMIC DNA]</scope>
    <source>
        <strain evidence="1 2">451A</strain>
    </source>
</reference>
<dbReference type="Proteomes" id="UP001623348">
    <property type="component" value="Unassembled WGS sequence"/>
</dbReference>
<protein>
    <submittedName>
        <fullName evidence="1">Uncharacterized protein</fullName>
    </submittedName>
</protein>
<gene>
    <name evidence="1" type="ORF">GRJ2_000289300</name>
</gene>
<accession>A0ABC9VXY8</accession>
<proteinExistence type="predicted"/>
<dbReference type="AlphaFoldDB" id="A0ABC9VXY8"/>